<feature type="disulfide bond" evidence="7">
    <location>
        <begin position="469"/>
        <end position="481"/>
    </location>
</feature>
<evidence type="ECO:0000256" key="1">
    <source>
        <dbReference type="ARBA" id="ARBA00004370"/>
    </source>
</evidence>
<dbReference type="GO" id="GO:0016020">
    <property type="term" value="C:membrane"/>
    <property type="evidence" value="ECO:0007669"/>
    <property type="project" value="UniProtKB-SubCell"/>
</dbReference>
<dbReference type="Pfam" id="PF00059">
    <property type="entry name" value="Lectin_C"/>
    <property type="match status" value="1"/>
</dbReference>
<evidence type="ECO:0000256" key="8">
    <source>
        <dbReference type="SAM" id="MobiDB-lite"/>
    </source>
</evidence>
<comment type="subcellular location">
    <subcellularLocation>
        <location evidence="1">Membrane</location>
    </subcellularLocation>
</comment>
<dbReference type="Pfam" id="PF04500">
    <property type="entry name" value="FLYWCH"/>
    <property type="match status" value="1"/>
</dbReference>
<evidence type="ECO:0000256" key="5">
    <source>
        <dbReference type="ARBA" id="ARBA00023136"/>
    </source>
</evidence>
<evidence type="ECO:0000256" key="4">
    <source>
        <dbReference type="ARBA" id="ARBA00022833"/>
    </source>
</evidence>
<dbReference type="InterPro" id="IPR013320">
    <property type="entry name" value="ConA-like_dom_sf"/>
</dbReference>
<feature type="disulfide bond" evidence="7">
    <location>
        <begin position="488"/>
        <end position="503"/>
    </location>
</feature>
<dbReference type="InterPro" id="IPR023415">
    <property type="entry name" value="LDLR_class-A_CS"/>
</dbReference>
<keyword evidence="6 7" id="KW-1015">Disulfide bond</keyword>
<dbReference type="InterPro" id="IPR016186">
    <property type="entry name" value="C-type_lectin-like/link_sf"/>
</dbReference>
<dbReference type="Gene3D" id="4.10.400.10">
    <property type="entry name" value="Low-density Lipoprotein Receptor"/>
    <property type="match status" value="1"/>
</dbReference>
<keyword evidence="11" id="KW-1185">Reference proteome</keyword>
<evidence type="ECO:0000256" key="2">
    <source>
        <dbReference type="ARBA" id="ARBA00022723"/>
    </source>
</evidence>
<dbReference type="InterPro" id="IPR036055">
    <property type="entry name" value="LDL_receptor-like_sf"/>
</dbReference>
<dbReference type="GO" id="GO:0008270">
    <property type="term" value="F:zinc ion binding"/>
    <property type="evidence" value="ECO:0007669"/>
    <property type="project" value="UniProtKB-KW"/>
</dbReference>
<dbReference type="SUPFAM" id="SSF57424">
    <property type="entry name" value="LDL receptor-like module"/>
    <property type="match status" value="1"/>
</dbReference>
<dbReference type="InterPro" id="IPR006202">
    <property type="entry name" value="Neur_chan_lig-bd"/>
</dbReference>
<evidence type="ECO:0000259" key="9">
    <source>
        <dbReference type="SMART" id="SM00159"/>
    </source>
</evidence>
<dbReference type="Pfam" id="PF00057">
    <property type="entry name" value="Ldl_recept_a"/>
    <property type="match status" value="1"/>
</dbReference>
<sequence>MVFVAGGMTVMMLEAGCVWMLPVFFFHVTTAQTIPGVRLQADGIPTNESVLTWVGLQVPDIPHFSFCAYLQFQRAMSIYDTLLSYAVPGSYNELYIGFDIQSVVVEVEKYSLTTGKGSYTLLRWWRFCYIHSFETKQHTLYWNDEVFSGTSEGPDMVRGGGLLVIGQDQDSMGGGYTFSQSLNAVVGDLRLYNRTLTNSEALDFVSCKETHLDPQPLVSFSDFKNNWKIEGSINIENLNLADICQKEPSFLIMFPEAWSFSQAVAMCNNVGGSLPVPISARENENILSFLNPYIPYCSDAHGYSIALGMLKEYETHSHHHYKTGENITYSNFLYRRDEDSNCVAIAVTEDDYGYWYYSKCDLELCTICNFTSVTHLKVRGLCDESLFDRTYLVLGQSGEKPVFRGFSNSQLQWTGTTWTLTYLPENNVKATMTTNFEDEYPVGLRQWTTEGDRCSLQQGSSQFLVISACQDGQYTCDDGTCISIDHRCDLLAHCPDLSDEINCNTVKLSETYIWELPPPLPDGSPTPVSVLVNITSVRDVSLIDLSISFDMILMFTWRDPRLTFQHLRDNMDQNPVREGVGVWHPEVFMEDGDGSSVDVQVRGRQTFVRRVGPPNPDIPTRLKEDQQFEGSKNDMVEIRPLTVQSICQFDLTMYPFDVQECRVLIRSTLSTSRLTLLNEGIHFLSGRRLLEYYVKESKTVEGEKGGKTHVTVIFTFSNLSTYYISGTLISMEQHTLEPELPLPPYPEPGVSSYEELSYDYPPPPSPYQEPSEEYSSPSSPNNHCRIISAYRGNVESVFGPHLFTKDKQKKEQVYWKCMNRDCSSRVCTINGNVIKGHNSPHNHPPVHGQTEVEVMLSAMKERAATTAEPISHIVNTFYAQDEVGWAHLVPTVDAVKRTLRRVRQ</sequence>
<dbReference type="Pfam" id="PF02931">
    <property type="entry name" value="Neur_chan_LBD"/>
    <property type="match status" value="1"/>
</dbReference>
<reference evidence="10" key="1">
    <citation type="submission" date="2023-11" db="EMBL/GenBank/DDBJ databases">
        <title>Genome assemblies of two species of porcelain crab, Petrolisthes cinctipes and Petrolisthes manimaculis (Anomura: Porcellanidae).</title>
        <authorList>
            <person name="Angst P."/>
        </authorList>
    </citation>
    <scope>NUCLEOTIDE SEQUENCE</scope>
    <source>
        <strain evidence="10">PB745_02</strain>
        <tissue evidence="10">Gill</tissue>
    </source>
</reference>
<dbReference type="EMBL" id="JAWZYT010000149">
    <property type="protein sequence ID" value="KAK4327410.1"/>
    <property type="molecule type" value="Genomic_DNA"/>
</dbReference>
<dbReference type="Gene3D" id="2.60.120.200">
    <property type="match status" value="1"/>
</dbReference>
<dbReference type="PROSITE" id="PS00236">
    <property type="entry name" value="NEUROTR_ION_CHANNEL"/>
    <property type="match status" value="1"/>
</dbReference>
<dbReference type="PRINTS" id="PR00895">
    <property type="entry name" value="PENTAXIN"/>
</dbReference>
<dbReference type="Proteomes" id="UP001292094">
    <property type="component" value="Unassembled WGS sequence"/>
</dbReference>
<dbReference type="Gene3D" id="3.10.100.10">
    <property type="entry name" value="Mannose-Binding Protein A, subunit A"/>
    <property type="match status" value="1"/>
</dbReference>
<keyword evidence="5" id="KW-0472">Membrane</keyword>
<dbReference type="InterPro" id="IPR036734">
    <property type="entry name" value="Neur_chan_lig-bd_sf"/>
</dbReference>
<proteinExistence type="predicted"/>
<dbReference type="SUPFAM" id="SSF49899">
    <property type="entry name" value="Concanavalin A-like lectins/glucanases"/>
    <property type="match status" value="1"/>
</dbReference>
<dbReference type="AlphaFoldDB" id="A0AAE1UQT9"/>
<dbReference type="InterPro" id="IPR001759">
    <property type="entry name" value="PTX_dom"/>
</dbReference>
<protein>
    <recommendedName>
        <fullName evidence="9">Pentraxin (PTX) domain-containing protein</fullName>
    </recommendedName>
</protein>
<feature type="disulfide bond" evidence="7">
    <location>
        <begin position="476"/>
        <end position="494"/>
    </location>
</feature>
<dbReference type="InterPro" id="IPR007588">
    <property type="entry name" value="Znf_FLYWCH"/>
</dbReference>
<dbReference type="SUPFAM" id="SSF63712">
    <property type="entry name" value="Nicotinic receptor ligand binding domain-like"/>
    <property type="match status" value="1"/>
</dbReference>
<feature type="region of interest" description="Disordered" evidence="8">
    <location>
        <begin position="753"/>
        <end position="780"/>
    </location>
</feature>
<dbReference type="Pfam" id="PF00354">
    <property type="entry name" value="Pentaxin"/>
    <property type="match status" value="1"/>
</dbReference>
<dbReference type="CDD" id="cd00112">
    <property type="entry name" value="LDLa"/>
    <property type="match status" value="1"/>
</dbReference>
<keyword evidence="3" id="KW-0863">Zinc-finger</keyword>
<accession>A0AAE1UQT9</accession>
<dbReference type="GO" id="GO:0005230">
    <property type="term" value="F:extracellular ligand-gated monoatomic ion channel activity"/>
    <property type="evidence" value="ECO:0007669"/>
    <property type="project" value="InterPro"/>
</dbReference>
<evidence type="ECO:0000256" key="7">
    <source>
        <dbReference type="PROSITE-ProRule" id="PRU00124"/>
    </source>
</evidence>
<dbReference type="SMART" id="SM00192">
    <property type="entry name" value="LDLa"/>
    <property type="match status" value="1"/>
</dbReference>
<dbReference type="PROSITE" id="PS50068">
    <property type="entry name" value="LDLRA_2"/>
    <property type="match status" value="1"/>
</dbReference>
<feature type="domain" description="Pentraxin (PTX)" evidence="9">
    <location>
        <begin position="40"/>
        <end position="241"/>
    </location>
</feature>
<dbReference type="Gene3D" id="2.20.25.240">
    <property type="match status" value="1"/>
</dbReference>
<dbReference type="InterPro" id="IPR002172">
    <property type="entry name" value="LDrepeatLR_classA_rpt"/>
</dbReference>
<name>A0AAE1UQT9_9EUCA</name>
<dbReference type="SMART" id="SM00159">
    <property type="entry name" value="PTX"/>
    <property type="match status" value="1"/>
</dbReference>
<evidence type="ECO:0000313" key="11">
    <source>
        <dbReference type="Proteomes" id="UP001292094"/>
    </source>
</evidence>
<dbReference type="InterPro" id="IPR016187">
    <property type="entry name" value="CTDL_fold"/>
</dbReference>
<keyword evidence="4" id="KW-0862">Zinc</keyword>
<evidence type="ECO:0000313" key="10">
    <source>
        <dbReference type="EMBL" id="KAK4327410.1"/>
    </source>
</evidence>
<dbReference type="SUPFAM" id="SSF56436">
    <property type="entry name" value="C-type lectin-like"/>
    <property type="match status" value="1"/>
</dbReference>
<comment type="caution">
    <text evidence="10">The sequence shown here is derived from an EMBL/GenBank/DDBJ whole genome shotgun (WGS) entry which is preliminary data.</text>
</comment>
<dbReference type="InterPro" id="IPR018000">
    <property type="entry name" value="Neurotransmitter_ion_chnl_CS"/>
</dbReference>
<dbReference type="InterPro" id="IPR001304">
    <property type="entry name" value="C-type_lectin-like"/>
</dbReference>
<dbReference type="PROSITE" id="PS01209">
    <property type="entry name" value="LDLRA_1"/>
    <property type="match status" value="1"/>
</dbReference>
<gene>
    <name evidence="10" type="ORF">Pmani_002075</name>
</gene>
<organism evidence="10 11">
    <name type="scientific">Petrolisthes manimaculis</name>
    <dbReference type="NCBI Taxonomy" id="1843537"/>
    <lineage>
        <taxon>Eukaryota</taxon>
        <taxon>Metazoa</taxon>
        <taxon>Ecdysozoa</taxon>
        <taxon>Arthropoda</taxon>
        <taxon>Crustacea</taxon>
        <taxon>Multicrustacea</taxon>
        <taxon>Malacostraca</taxon>
        <taxon>Eumalacostraca</taxon>
        <taxon>Eucarida</taxon>
        <taxon>Decapoda</taxon>
        <taxon>Pleocyemata</taxon>
        <taxon>Anomura</taxon>
        <taxon>Galatheoidea</taxon>
        <taxon>Porcellanidae</taxon>
        <taxon>Petrolisthes</taxon>
    </lineage>
</organism>
<evidence type="ECO:0000256" key="3">
    <source>
        <dbReference type="ARBA" id="ARBA00022771"/>
    </source>
</evidence>
<keyword evidence="2" id="KW-0479">Metal-binding</keyword>
<dbReference type="Gene3D" id="2.70.170.10">
    <property type="entry name" value="Neurotransmitter-gated ion-channel ligand-binding domain"/>
    <property type="match status" value="1"/>
</dbReference>
<evidence type="ECO:0000256" key="6">
    <source>
        <dbReference type="ARBA" id="ARBA00023157"/>
    </source>
</evidence>